<dbReference type="Proteomes" id="UP000825935">
    <property type="component" value="Chromosome 2"/>
</dbReference>
<dbReference type="AlphaFoldDB" id="A0A8T2V6F5"/>
<sequence>SWSSKKQSTISLSSTEAEYKALTTSAGEAIWLRRYLDEIGFDENQPTTIHCDNVSAESFAKNPVVHQRTKHIEVREHFIREKIQSGNIILHHCNTKENVADLFTKVLGKELFIKHRSSLGMMEL</sequence>
<organism evidence="1 2">
    <name type="scientific">Ceratopteris richardii</name>
    <name type="common">Triangle waterfern</name>
    <dbReference type="NCBI Taxonomy" id="49495"/>
    <lineage>
        <taxon>Eukaryota</taxon>
        <taxon>Viridiplantae</taxon>
        <taxon>Streptophyta</taxon>
        <taxon>Embryophyta</taxon>
        <taxon>Tracheophyta</taxon>
        <taxon>Polypodiopsida</taxon>
        <taxon>Polypodiidae</taxon>
        <taxon>Polypodiales</taxon>
        <taxon>Pteridineae</taxon>
        <taxon>Pteridaceae</taxon>
        <taxon>Parkerioideae</taxon>
        <taxon>Ceratopteris</taxon>
    </lineage>
</organism>
<proteinExistence type="predicted"/>
<dbReference type="CDD" id="cd09272">
    <property type="entry name" value="RNase_HI_RT_Ty1"/>
    <property type="match status" value="1"/>
</dbReference>
<evidence type="ECO:0008006" key="3">
    <source>
        <dbReference type="Google" id="ProtNLM"/>
    </source>
</evidence>
<evidence type="ECO:0000313" key="2">
    <source>
        <dbReference type="Proteomes" id="UP000825935"/>
    </source>
</evidence>
<dbReference type="EMBL" id="CM035407">
    <property type="protein sequence ID" value="KAH7442790.1"/>
    <property type="molecule type" value="Genomic_DNA"/>
</dbReference>
<feature type="non-terminal residue" evidence="1">
    <location>
        <position position="124"/>
    </location>
</feature>
<keyword evidence="2" id="KW-1185">Reference proteome</keyword>
<gene>
    <name evidence="1" type="ORF">KP509_02G002300</name>
</gene>
<dbReference type="OrthoDB" id="414945at2759"/>
<dbReference type="PANTHER" id="PTHR11439:SF463">
    <property type="entry name" value="REVERSE TRANSCRIPTASE TY1_COPIA-TYPE DOMAIN-CONTAINING PROTEIN"/>
    <property type="match status" value="1"/>
</dbReference>
<dbReference type="PANTHER" id="PTHR11439">
    <property type="entry name" value="GAG-POL-RELATED RETROTRANSPOSON"/>
    <property type="match status" value="1"/>
</dbReference>
<comment type="caution">
    <text evidence="1">The sequence shown here is derived from an EMBL/GenBank/DDBJ whole genome shotgun (WGS) entry which is preliminary data.</text>
</comment>
<name>A0A8T2V6F5_CERRI</name>
<dbReference type="OMA" id="DNQGPIR"/>
<accession>A0A8T2V6F5</accession>
<feature type="non-terminal residue" evidence="1">
    <location>
        <position position="1"/>
    </location>
</feature>
<evidence type="ECO:0000313" key="1">
    <source>
        <dbReference type="EMBL" id="KAH7442790.1"/>
    </source>
</evidence>
<protein>
    <recommendedName>
        <fullName evidence="3">Copia protein</fullName>
    </recommendedName>
</protein>
<reference evidence="1" key="1">
    <citation type="submission" date="2021-08" db="EMBL/GenBank/DDBJ databases">
        <title>WGS assembly of Ceratopteris richardii.</title>
        <authorList>
            <person name="Marchant D.B."/>
            <person name="Chen G."/>
            <person name="Jenkins J."/>
            <person name="Shu S."/>
            <person name="Leebens-Mack J."/>
            <person name="Grimwood J."/>
            <person name="Schmutz J."/>
            <person name="Soltis P."/>
            <person name="Soltis D."/>
            <person name="Chen Z.-H."/>
        </authorList>
    </citation>
    <scope>NUCLEOTIDE SEQUENCE</scope>
    <source>
        <strain evidence="1">Whitten #5841</strain>
        <tissue evidence="1">Leaf</tissue>
    </source>
</reference>